<feature type="region of interest" description="Disordered" evidence="1">
    <location>
        <begin position="678"/>
        <end position="731"/>
    </location>
</feature>
<reference evidence="3" key="1">
    <citation type="journal article" date="2020" name="New Phytol.">
        <title>Comparative genomics reveals dynamic genome evolution in host specialist ectomycorrhizal fungi.</title>
        <authorList>
            <person name="Lofgren L.A."/>
            <person name="Nguyen N.H."/>
            <person name="Vilgalys R."/>
            <person name="Ruytinx J."/>
            <person name="Liao H.L."/>
            <person name="Branco S."/>
            <person name="Kuo A."/>
            <person name="LaButti K."/>
            <person name="Lipzen A."/>
            <person name="Andreopoulos W."/>
            <person name="Pangilinan J."/>
            <person name="Riley R."/>
            <person name="Hundley H."/>
            <person name="Na H."/>
            <person name="Barry K."/>
            <person name="Grigoriev I.V."/>
            <person name="Stajich J.E."/>
            <person name="Kennedy P.G."/>
        </authorList>
    </citation>
    <scope>NUCLEOTIDE SEQUENCE</scope>
    <source>
        <strain evidence="3">DOB743</strain>
    </source>
</reference>
<keyword evidence="4" id="KW-1185">Reference proteome</keyword>
<dbReference type="Proteomes" id="UP000714275">
    <property type="component" value="Unassembled WGS sequence"/>
</dbReference>
<dbReference type="InterPro" id="IPR040976">
    <property type="entry name" value="Pkinase_fungal"/>
</dbReference>
<dbReference type="PANTHER" id="PTHR38248:SF2">
    <property type="entry name" value="FUNK1 11"/>
    <property type="match status" value="1"/>
</dbReference>
<dbReference type="InterPro" id="IPR011009">
    <property type="entry name" value="Kinase-like_dom_sf"/>
</dbReference>
<dbReference type="Gene3D" id="1.10.510.10">
    <property type="entry name" value="Transferase(Phosphotransferase) domain 1"/>
    <property type="match status" value="1"/>
</dbReference>
<dbReference type="PROSITE" id="PS00109">
    <property type="entry name" value="PROTEIN_KINASE_TYR"/>
    <property type="match status" value="1"/>
</dbReference>
<organism evidence="3 4">
    <name type="scientific">Suillus placidus</name>
    <dbReference type="NCBI Taxonomy" id="48579"/>
    <lineage>
        <taxon>Eukaryota</taxon>
        <taxon>Fungi</taxon>
        <taxon>Dikarya</taxon>
        <taxon>Basidiomycota</taxon>
        <taxon>Agaricomycotina</taxon>
        <taxon>Agaricomycetes</taxon>
        <taxon>Agaricomycetidae</taxon>
        <taxon>Boletales</taxon>
        <taxon>Suillineae</taxon>
        <taxon>Suillaceae</taxon>
        <taxon>Suillus</taxon>
    </lineage>
</organism>
<evidence type="ECO:0000313" key="4">
    <source>
        <dbReference type="Proteomes" id="UP000714275"/>
    </source>
</evidence>
<feature type="domain" description="Fungal-type protein kinase" evidence="2">
    <location>
        <begin position="194"/>
        <end position="522"/>
    </location>
</feature>
<sequence>MSGSTPFSVSHLPQQDDIKIMLAEETKDRFVGPMPVQTFMDDYLPRLPGQEACPRVDEQPFRKIPEGASEKSFYTLLVDAMKPFTPGFEVIDTSQHPSSGVEYGGFKLRPDVALYPEDCGRTKITDFELMGMFLEVKSSDKFEAFKDPPQDELSKLSGEERDAFLNQWQFECDTALGTLTRGQMIAYALTQLGSQFRHFAFSVAIIGKHARMIRWDRGGAVVTERFDYTEQPGLLADFFWRFSLASTEGRGLDTSVTEVEADFDGREICTKLKLPPSTKLFYYGVPDDDISRAQRDNLDPTALYCYIGPRPHFPSRSLIGRATRSLPVYDPINDRVVYLKDTWRIDSHDMQKEGDTYRQLHGYQVPHIAPFERGNDIDGHGSHTVTHDYVEESWVCGMPFATGHIHYRMVLGVVGRELSTFRSTHELASAVADALEAHEDAYNKAGILHRDVSVGNLIVTDDGEGLLIDWDLCRKRGIIQKRRHDRTVRHLAVHVSSVLLDPTKHQDFEDDLESFLHVLTWTSIRYCPSNLTAQERTVYLSSTFDEVHEKNNVFVGGEVKSGRLVKNTYLPSELITFSAGSPLLDLLREISLPFAVRYQSPPSEQDVRNFEEARSAGDLSTPLWVNILANLPVGQYNQKLEKLKSSFWFPSTIRAYLQNPDLTWPTNDKAERLSLAAKSGATKKQEAKNSNRINSQDEARAHSRFPGESNHSAGRKSIAKDKRLAKRRKVA</sequence>
<evidence type="ECO:0000256" key="1">
    <source>
        <dbReference type="SAM" id="MobiDB-lite"/>
    </source>
</evidence>
<dbReference type="Pfam" id="PF17667">
    <property type="entry name" value="Pkinase_fungal"/>
    <property type="match status" value="1"/>
</dbReference>
<comment type="caution">
    <text evidence="3">The sequence shown here is derived from an EMBL/GenBank/DDBJ whole genome shotgun (WGS) entry which is preliminary data.</text>
</comment>
<feature type="compositionally biased region" description="Basic and acidic residues" evidence="1">
    <location>
        <begin position="683"/>
        <end position="701"/>
    </location>
</feature>
<dbReference type="EMBL" id="JABBWD010000049">
    <property type="protein sequence ID" value="KAG1773223.1"/>
    <property type="molecule type" value="Genomic_DNA"/>
</dbReference>
<evidence type="ECO:0000313" key="3">
    <source>
        <dbReference type="EMBL" id="KAG1773223.1"/>
    </source>
</evidence>
<gene>
    <name evidence="3" type="ORF">EV702DRAFT_1130990</name>
</gene>
<accession>A0A9P6ZPX2</accession>
<dbReference type="AlphaFoldDB" id="A0A9P6ZPX2"/>
<dbReference type="PANTHER" id="PTHR38248">
    <property type="entry name" value="FUNK1 6"/>
    <property type="match status" value="1"/>
</dbReference>
<dbReference type="OrthoDB" id="2881271at2759"/>
<dbReference type="SUPFAM" id="SSF56112">
    <property type="entry name" value="Protein kinase-like (PK-like)"/>
    <property type="match status" value="1"/>
</dbReference>
<evidence type="ECO:0000259" key="2">
    <source>
        <dbReference type="Pfam" id="PF17667"/>
    </source>
</evidence>
<dbReference type="InterPro" id="IPR008266">
    <property type="entry name" value="Tyr_kinase_AS"/>
</dbReference>
<name>A0A9P6ZPX2_9AGAM</name>
<protein>
    <recommendedName>
        <fullName evidence="2">Fungal-type protein kinase domain-containing protein</fullName>
    </recommendedName>
</protein>
<dbReference type="GO" id="GO:0004672">
    <property type="term" value="F:protein kinase activity"/>
    <property type="evidence" value="ECO:0007669"/>
    <property type="project" value="InterPro"/>
</dbReference>
<proteinExistence type="predicted"/>